<sequence length="201" mass="22412">MLDYFVAIGVALAGLLVVYYVFQSISRSEVVTVAAPKQQRSRARKAPKPPRRDDAALDRATEALIAREVARNTTSMRADVRDVRPVSLEKVQRKAAAGKNKRVAPTATPTNTAKQKLIDEMGFQQVGEQPKPRRNTSPQQQREPQVGMEEELSRKLGLFFSNGRKEKKGFKLNLKEEQAANSTSNGVHVVVKKDISNARTW</sequence>
<organism evidence="3 4">
    <name type="scientific">Trypanosoma conorhini</name>
    <dbReference type="NCBI Taxonomy" id="83891"/>
    <lineage>
        <taxon>Eukaryota</taxon>
        <taxon>Discoba</taxon>
        <taxon>Euglenozoa</taxon>
        <taxon>Kinetoplastea</taxon>
        <taxon>Metakinetoplastina</taxon>
        <taxon>Trypanosomatida</taxon>
        <taxon>Trypanosomatidae</taxon>
        <taxon>Trypanosoma</taxon>
    </lineage>
</organism>
<protein>
    <submittedName>
        <fullName evidence="3">Uncharacterized protein</fullName>
    </submittedName>
</protein>
<evidence type="ECO:0000313" key="4">
    <source>
        <dbReference type="Proteomes" id="UP000284403"/>
    </source>
</evidence>
<keyword evidence="2" id="KW-0472">Membrane</keyword>
<proteinExistence type="predicted"/>
<feature type="transmembrane region" description="Helical" evidence="2">
    <location>
        <begin position="6"/>
        <end position="22"/>
    </location>
</feature>
<gene>
    <name evidence="3" type="ORF">Tco025E_01497</name>
</gene>
<dbReference type="RefSeq" id="XP_029231536.1">
    <property type="nucleotide sequence ID" value="XM_029368435.1"/>
</dbReference>
<name>A0A3R7M4E4_9TRYP</name>
<evidence type="ECO:0000256" key="1">
    <source>
        <dbReference type="SAM" id="MobiDB-lite"/>
    </source>
</evidence>
<keyword evidence="2" id="KW-1133">Transmembrane helix</keyword>
<keyword evidence="2" id="KW-0812">Transmembrane</keyword>
<dbReference type="Proteomes" id="UP000284403">
    <property type="component" value="Unassembled WGS sequence"/>
</dbReference>
<evidence type="ECO:0000256" key="2">
    <source>
        <dbReference type="SAM" id="Phobius"/>
    </source>
</evidence>
<feature type="region of interest" description="Disordered" evidence="1">
    <location>
        <begin position="35"/>
        <end position="56"/>
    </location>
</feature>
<feature type="compositionally biased region" description="Basic residues" evidence="1">
    <location>
        <begin position="39"/>
        <end position="49"/>
    </location>
</feature>
<keyword evidence="4" id="KW-1185">Reference proteome</keyword>
<accession>A0A3R7M4E4</accession>
<dbReference type="AlphaFoldDB" id="A0A3R7M4E4"/>
<reference evidence="3 4" key="1">
    <citation type="journal article" date="2018" name="BMC Genomics">
        <title>Genomic comparison of Trypanosoma conorhini and Trypanosoma rangeli to Trypanosoma cruzi strains of high and low virulence.</title>
        <authorList>
            <person name="Bradwell K.R."/>
            <person name="Koparde V.N."/>
            <person name="Matveyev A.V."/>
            <person name="Serrano M.G."/>
            <person name="Alves J.M."/>
            <person name="Parikh H."/>
            <person name="Huang B."/>
            <person name="Lee V."/>
            <person name="Espinosa-Alvarez O."/>
            <person name="Ortiz P.A."/>
            <person name="Costa-Martins A.G."/>
            <person name="Teixeira M.M."/>
            <person name="Buck G.A."/>
        </authorList>
    </citation>
    <scope>NUCLEOTIDE SEQUENCE [LARGE SCALE GENOMIC DNA]</scope>
    <source>
        <strain evidence="3 4">025E</strain>
    </source>
</reference>
<dbReference type="GeneID" id="40315108"/>
<evidence type="ECO:0000313" key="3">
    <source>
        <dbReference type="EMBL" id="RNF26330.1"/>
    </source>
</evidence>
<dbReference type="OrthoDB" id="272891at2759"/>
<feature type="region of interest" description="Disordered" evidence="1">
    <location>
        <begin position="127"/>
        <end position="150"/>
    </location>
</feature>
<feature type="region of interest" description="Disordered" evidence="1">
    <location>
        <begin position="92"/>
        <end position="112"/>
    </location>
</feature>
<dbReference type="EMBL" id="MKKU01000047">
    <property type="protein sequence ID" value="RNF26330.1"/>
    <property type="molecule type" value="Genomic_DNA"/>
</dbReference>
<comment type="caution">
    <text evidence="3">The sequence shown here is derived from an EMBL/GenBank/DDBJ whole genome shotgun (WGS) entry which is preliminary data.</text>
</comment>